<dbReference type="Gene3D" id="3.40.420.10">
    <property type="entry name" value="Ricin (A subunit), domain 1"/>
    <property type="match status" value="1"/>
</dbReference>
<gene>
    <name evidence="1" type="ORF">MO867_16755</name>
</gene>
<dbReference type="GO" id="GO:0017148">
    <property type="term" value="P:negative regulation of translation"/>
    <property type="evidence" value="ECO:0007669"/>
    <property type="project" value="InterPro"/>
</dbReference>
<dbReference type="InterPro" id="IPR001574">
    <property type="entry name" value="Ribosome_inactivat_prot"/>
</dbReference>
<accession>A0A9X2J5W2</accession>
<dbReference type="EMBL" id="JALBWM010000096">
    <property type="protein sequence ID" value="MCO1335982.1"/>
    <property type="molecule type" value="Genomic_DNA"/>
</dbReference>
<dbReference type="RefSeq" id="WP_252471226.1">
    <property type="nucleotide sequence ID" value="NZ_JALBWM010000096.1"/>
</dbReference>
<comment type="caution">
    <text evidence="1">The sequence shown here is derived from an EMBL/GenBank/DDBJ whole genome shotgun (WGS) entry which is preliminary data.</text>
</comment>
<evidence type="ECO:0000313" key="1">
    <source>
        <dbReference type="EMBL" id="MCO1335982.1"/>
    </source>
</evidence>
<organism evidence="1 2">
    <name type="scientific">Microbulbifer okhotskensis</name>
    <dbReference type="NCBI Taxonomy" id="2926617"/>
    <lineage>
        <taxon>Bacteria</taxon>
        <taxon>Pseudomonadati</taxon>
        <taxon>Pseudomonadota</taxon>
        <taxon>Gammaproteobacteria</taxon>
        <taxon>Cellvibrionales</taxon>
        <taxon>Microbulbiferaceae</taxon>
        <taxon>Microbulbifer</taxon>
    </lineage>
</organism>
<dbReference type="Proteomes" id="UP001139028">
    <property type="component" value="Unassembled WGS sequence"/>
</dbReference>
<dbReference type="Pfam" id="PF00161">
    <property type="entry name" value="RIP"/>
    <property type="match status" value="1"/>
</dbReference>
<dbReference type="GO" id="GO:0030598">
    <property type="term" value="F:rRNA N-glycosylase activity"/>
    <property type="evidence" value="ECO:0007669"/>
    <property type="project" value="InterPro"/>
</dbReference>
<reference evidence="1" key="1">
    <citation type="journal article" date="2022" name="Arch. Microbiol.">
        <title>Microbulbifer okhotskensis sp. nov., isolated from a deep bottom sediment of the Okhotsk Sea.</title>
        <authorList>
            <person name="Romanenko L."/>
            <person name="Kurilenko V."/>
            <person name="Otstavnykh N."/>
            <person name="Velansky P."/>
            <person name="Isaeva M."/>
            <person name="Mikhailov V."/>
        </authorList>
    </citation>
    <scope>NUCLEOTIDE SEQUENCE</scope>
    <source>
        <strain evidence="1">OS29</strain>
    </source>
</reference>
<dbReference type="SUPFAM" id="SSF56371">
    <property type="entry name" value="Ribosome inactivating proteins (RIP)"/>
    <property type="match status" value="1"/>
</dbReference>
<dbReference type="PANTHER" id="PTHR33453:SF34">
    <property type="entry name" value="RIBOSOME-INACTIVATING PROTEIN"/>
    <property type="match status" value="1"/>
</dbReference>
<dbReference type="AlphaFoldDB" id="A0A9X2J5W2"/>
<proteinExistence type="predicted"/>
<dbReference type="InterPro" id="IPR036041">
    <property type="entry name" value="Ribosome-inact_prot_sf"/>
</dbReference>
<name>A0A9X2J5W2_9GAMM</name>
<dbReference type="InterPro" id="IPR016138">
    <property type="entry name" value="Ribosome_inactivat_prot_sub1"/>
</dbReference>
<keyword evidence="2" id="KW-1185">Reference proteome</keyword>
<sequence>MRIPYEIRLDNKYHYLDDVHGMIIGLKNMAHRQGSVIHVDVMLRPADELRLTMRPKDLYLVGFVAKNGKSYYTEDNNVLEDQGKEYFSESGDYKKLRFEEVAPFNIHSFDSYFKNLQNYSGSDRDSVRKSFAIMCVLVSESVRFYQKVVINIFCRKFFSTDIVPPKEILKWAQNWEKLSVNNIARVSCKHYNYLS</sequence>
<protein>
    <submittedName>
        <fullName evidence="1">Ribosome-inactivating family protein</fullName>
    </submittedName>
</protein>
<evidence type="ECO:0000313" key="2">
    <source>
        <dbReference type="Proteomes" id="UP001139028"/>
    </source>
</evidence>
<dbReference type="PANTHER" id="PTHR33453">
    <property type="match status" value="1"/>
</dbReference>